<accession>A0A974BGP3</accession>
<comment type="caution">
    <text evidence="1">The sequence shown here is derived from an EMBL/GenBank/DDBJ whole genome shotgun (WGS) entry which is preliminary data.</text>
</comment>
<organism evidence="1 2">
    <name type="scientific">Sedimentibacter hydroxybenzoicus DSM 7310</name>
    <dbReference type="NCBI Taxonomy" id="1123245"/>
    <lineage>
        <taxon>Bacteria</taxon>
        <taxon>Bacillati</taxon>
        <taxon>Bacillota</taxon>
        <taxon>Tissierellia</taxon>
        <taxon>Sedimentibacter</taxon>
    </lineage>
</organism>
<sequence>MKMHLKELIIGSLLTILLIGTIITNPPTPNPCNDPPGTGSTIILVHHA</sequence>
<dbReference type="EMBL" id="JACBNQ010000001">
    <property type="protein sequence ID" value="NYB72798.1"/>
    <property type="molecule type" value="Genomic_DNA"/>
</dbReference>
<reference evidence="1" key="1">
    <citation type="submission" date="2020-07" db="EMBL/GenBank/DDBJ databases">
        <title>Genomic analysis of a strain of Sedimentibacter Hydroxybenzoicus DSM7310.</title>
        <authorList>
            <person name="Ma S."/>
        </authorList>
    </citation>
    <scope>NUCLEOTIDE SEQUENCE</scope>
    <source>
        <strain evidence="1">DSM 7310</strain>
    </source>
</reference>
<name>A0A974BGP3_SEDHY</name>
<dbReference type="Proteomes" id="UP000611629">
    <property type="component" value="Unassembled WGS sequence"/>
</dbReference>
<evidence type="ECO:0000313" key="2">
    <source>
        <dbReference type="Proteomes" id="UP000611629"/>
    </source>
</evidence>
<gene>
    <name evidence="1" type="ORF">HZF24_01435</name>
</gene>
<protein>
    <submittedName>
        <fullName evidence="1">Uncharacterized protein</fullName>
    </submittedName>
</protein>
<evidence type="ECO:0000313" key="1">
    <source>
        <dbReference type="EMBL" id="NYB72798.1"/>
    </source>
</evidence>
<dbReference type="AlphaFoldDB" id="A0A974BGP3"/>
<proteinExistence type="predicted"/>
<keyword evidence="2" id="KW-1185">Reference proteome</keyword>
<dbReference type="RefSeq" id="WP_179236474.1">
    <property type="nucleotide sequence ID" value="NZ_JACBNQ010000001.1"/>
</dbReference>